<feature type="domain" description="Transposase (putative) gypsy type" evidence="2">
    <location>
        <begin position="78"/>
        <end position="144"/>
    </location>
</feature>
<evidence type="ECO:0000313" key="3">
    <source>
        <dbReference type="EMBL" id="KAJ0964593.1"/>
    </source>
</evidence>
<dbReference type="InterPro" id="IPR007321">
    <property type="entry name" value="Transposase_28"/>
</dbReference>
<proteinExistence type="predicted"/>
<protein>
    <recommendedName>
        <fullName evidence="2">Transposase (putative) gypsy type domain-containing protein</fullName>
    </recommendedName>
</protein>
<comment type="caution">
    <text evidence="3">The sequence shown here is derived from an EMBL/GenBank/DDBJ whole genome shotgun (WGS) entry which is preliminary data.</text>
</comment>
<name>A0A9D5H607_9LILI</name>
<sequence length="505" mass="56064">MGSRTAPVVSSSDVLSSSENKIESKGIRACSNSYANVLLADVIEKLMDHYRLSIPPYNYRIPAPTERACSPSQEGDLVVYYDALVAGLRLPFPQIFIDIFHFYNVCPSQLSPNSWRILCGFVIILSQNNLVPFVHLFNLLFSLNKDRNTDWYYFCARQGRQFLGSIPDSIKEWKSKFFFISCSEDWGFPIKWGVPQTHIANKEKPDSKEMDIVKRLQKLRPGPLNELLTDRLLQENGLYLAMGNEMPFDKGVDIADRMRAISRAKKQKEKALSKTKGQVVSGAPSEKRTSGDRGEEAAIKTNLPKSTGGTNIGTAKEKDLLKGASSRKRGQPSGDEPIVSDERGRHIPYTDQRIEYSTVEAPVAVSLPPLVVEPVPTKRRKLVLIDDDDVGNAPTCSTASDRSQPVSKTFSITSLDVGSFPPPPTIATGRTFVPGQLGEGLSLVRKEKSNVPPVPESTIGRLSDDEVSRTDSGTSGAKSCKRINRRDTILHIDYHFGEVRELKFT</sequence>
<dbReference type="PANTHER" id="PTHR31099">
    <property type="entry name" value="OS06G0165300 PROTEIN"/>
    <property type="match status" value="1"/>
</dbReference>
<dbReference type="Pfam" id="PF04195">
    <property type="entry name" value="Transposase_28"/>
    <property type="match status" value="1"/>
</dbReference>
<keyword evidence="4" id="KW-1185">Reference proteome</keyword>
<dbReference type="AlphaFoldDB" id="A0A9D5H607"/>
<feature type="compositionally biased region" description="Basic and acidic residues" evidence="1">
    <location>
        <begin position="285"/>
        <end position="298"/>
    </location>
</feature>
<dbReference type="OrthoDB" id="687305at2759"/>
<evidence type="ECO:0000259" key="2">
    <source>
        <dbReference type="Pfam" id="PF04195"/>
    </source>
</evidence>
<reference evidence="3" key="2">
    <citation type="journal article" date="2022" name="Hortic Res">
        <title>The genome of Dioscorea zingiberensis sheds light on the biosynthesis, origin and evolution of the medicinally important diosgenin saponins.</title>
        <authorList>
            <person name="Li Y."/>
            <person name="Tan C."/>
            <person name="Li Z."/>
            <person name="Guo J."/>
            <person name="Li S."/>
            <person name="Chen X."/>
            <person name="Wang C."/>
            <person name="Dai X."/>
            <person name="Yang H."/>
            <person name="Song W."/>
            <person name="Hou L."/>
            <person name="Xu J."/>
            <person name="Tong Z."/>
            <person name="Xu A."/>
            <person name="Yuan X."/>
            <person name="Wang W."/>
            <person name="Yang Q."/>
            <person name="Chen L."/>
            <person name="Sun Z."/>
            <person name="Wang K."/>
            <person name="Pan B."/>
            <person name="Chen J."/>
            <person name="Bao Y."/>
            <person name="Liu F."/>
            <person name="Qi X."/>
            <person name="Gang D.R."/>
            <person name="Wen J."/>
            <person name="Li J."/>
        </authorList>
    </citation>
    <scope>NUCLEOTIDE SEQUENCE</scope>
    <source>
        <strain evidence="3">Dzin_1.0</strain>
    </source>
</reference>
<feature type="region of interest" description="Disordered" evidence="1">
    <location>
        <begin position="450"/>
        <end position="479"/>
    </location>
</feature>
<gene>
    <name evidence="3" type="ORF">J5N97_025731</name>
</gene>
<organism evidence="3 4">
    <name type="scientific">Dioscorea zingiberensis</name>
    <dbReference type="NCBI Taxonomy" id="325984"/>
    <lineage>
        <taxon>Eukaryota</taxon>
        <taxon>Viridiplantae</taxon>
        <taxon>Streptophyta</taxon>
        <taxon>Embryophyta</taxon>
        <taxon>Tracheophyta</taxon>
        <taxon>Spermatophyta</taxon>
        <taxon>Magnoliopsida</taxon>
        <taxon>Liliopsida</taxon>
        <taxon>Dioscoreales</taxon>
        <taxon>Dioscoreaceae</taxon>
        <taxon>Dioscorea</taxon>
    </lineage>
</organism>
<feature type="region of interest" description="Disordered" evidence="1">
    <location>
        <begin position="265"/>
        <end position="345"/>
    </location>
</feature>
<dbReference type="Proteomes" id="UP001085076">
    <property type="component" value="Miscellaneous, Linkage group lg08"/>
</dbReference>
<accession>A0A9D5H607</accession>
<evidence type="ECO:0000256" key="1">
    <source>
        <dbReference type="SAM" id="MobiDB-lite"/>
    </source>
</evidence>
<dbReference type="PANTHER" id="PTHR31099:SF28">
    <property type="entry name" value="F5J5.12"/>
    <property type="match status" value="1"/>
</dbReference>
<reference evidence="3" key="1">
    <citation type="submission" date="2021-03" db="EMBL/GenBank/DDBJ databases">
        <authorList>
            <person name="Li Z."/>
            <person name="Yang C."/>
        </authorList>
    </citation>
    <scope>NUCLEOTIDE SEQUENCE</scope>
    <source>
        <strain evidence="3">Dzin_1.0</strain>
        <tissue evidence="3">Leaf</tissue>
    </source>
</reference>
<evidence type="ECO:0000313" key="4">
    <source>
        <dbReference type="Proteomes" id="UP001085076"/>
    </source>
</evidence>
<dbReference type="EMBL" id="JAGGNH010000008">
    <property type="protein sequence ID" value="KAJ0964593.1"/>
    <property type="molecule type" value="Genomic_DNA"/>
</dbReference>
<feature type="compositionally biased region" description="Polar residues" evidence="1">
    <location>
        <begin position="303"/>
        <end position="313"/>
    </location>
</feature>